<comment type="pathway">
    <text evidence="2">Aminoacyl-tRNA biosynthesis; selenocysteinyl-tRNA(Sec) biosynthesis; L-seryl-tRNA(Sec) from L-serine and tRNA(Sec): step 1/1.</text>
</comment>
<keyword evidence="10" id="KW-0030">Aminoacyl-tRNA synthetase</keyword>
<keyword evidence="8" id="KW-0067">ATP-binding</keyword>
<dbReference type="InterPro" id="IPR002317">
    <property type="entry name" value="Ser-tRNA-ligase_type_1"/>
</dbReference>
<dbReference type="InterPro" id="IPR015866">
    <property type="entry name" value="Ser-tRNA-synth_1_N"/>
</dbReference>
<keyword evidence="15" id="KW-0175">Coiled coil</keyword>
<evidence type="ECO:0000259" key="16">
    <source>
        <dbReference type="PROSITE" id="PS50862"/>
    </source>
</evidence>
<comment type="similarity">
    <text evidence="3">Belongs to the class-II aminoacyl-tRNA synthetase family. Type-1 seryl-tRNA synthetase subfamily.</text>
</comment>
<feature type="domain" description="Aminoacyl-transfer RNA synthetases class-II family profile" evidence="16">
    <location>
        <begin position="142"/>
        <end position="412"/>
    </location>
</feature>
<evidence type="ECO:0000313" key="18">
    <source>
        <dbReference type="Proteomes" id="UP001240171"/>
    </source>
</evidence>
<comment type="subcellular location">
    <subcellularLocation>
        <location evidence="1">Cytoplasm</location>
    </subcellularLocation>
</comment>
<name>A0ABT9CC00_9BACL</name>
<evidence type="ECO:0000256" key="5">
    <source>
        <dbReference type="ARBA" id="ARBA00022490"/>
    </source>
</evidence>
<dbReference type="InterPro" id="IPR045864">
    <property type="entry name" value="aa-tRNA-synth_II/BPL/LPL"/>
</dbReference>
<reference evidence="17 18" key="1">
    <citation type="submission" date="2023-07" db="EMBL/GenBank/DDBJ databases">
        <title>Paenibacillus sp. JX-17 nov. isolated from soil.</title>
        <authorList>
            <person name="Wan Y."/>
            <person name="Liu B."/>
        </authorList>
    </citation>
    <scope>NUCLEOTIDE SEQUENCE [LARGE SCALE GENOMIC DNA]</scope>
    <source>
        <strain evidence="17 18">JX-17</strain>
    </source>
</reference>
<dbReference type="InterPro" id="IPR002314">
    <property type="entry name" value="aa-tRNA-synt_IIb"/>
</dbReference>
<evidence type="ECO:0000256" key="12">
    <source>
        <dbReference type="ARBA" id="ARBA00047929"/>
    </source>
</evidence>
<dbReference type="Gene3D" id="3.30.930.10">
    <property type="entry name" value="Bira Bifunctional Protein, Domain 2"/>
    <property type="match status" value="1"/>
</dbReference>
<dbReference type="EMBL" id="JAUQTB010000004">
    <property type="protein sequence ID" value="MDO7906781.1"/>
    <property type="molecule type" value="Genomic_DNA"/>
</dbReference>
<dbReference type="EC" id="6.1.1.11" evidence="4 14"/>
<sequence length="432" mass="48470">MLDMKWVREHAEAVQEAAILKGLDVSVEELLELDVLRRNTLGRIEVWRQERNEGSAEMGRLLKIQGSGHPEAVRCRQEMRQLNDRITEEELKLAAVEETIRQKLLQVPNLVSPDSPRGASDADNVVVRHVGELPVFDFPIRDHVELGELHGIVDITRGVKTGGARSYYLKGAGLLLHRAVQQLALDLLCEKGFVPMEVPLMVRGEALEHTGFFPSGQNQTFRIAEENRWLAGTSEVPLISYYAGETVDVREPIRLAGISACFRREVGSAGRDVRGLYRVHQFAKVEQVVICEGSLKTSELLHTEITAHAEQILQLLELPYRVMAVCTGDMSQKTFKQWDIETWMAGRGAFGETHSSSNLLDFQARRANIRYRDEKGQLRYCHTLNNTAVAAPRILIPLLENHQEADGSIRIPKALQPYVGGMEKLTAPHPKG</sequence>
<evidence type="ECO:0000256" key="6">
    <source>
        <dbReference type="ARBA" id="ARBA00022598"/>
    </source>
</evidence>
<gene>
    <name evidence="17" type="primary">serS</name>
    <name evidence="17" type="ORF">Q5741_10130</name>
</gene>
<dbReference type="NCBIfam" id="TIGR00414">
    <property type="entry name" value="serS"/>
    <property type="match status" value="1"/>
</dbReference>
<keyword evidence="18" id="KW-1185">Reference proteome</keyword>
<dbReference type="Proteomes" id="UP001240171">
    <property type="component" value="Unassembled WGS sequence"/>
</dbReference>
<evidence type="ECO:0000256" key="8">
    <source>
        <dbReference type="ARBA" id="ARBA00022840"/>
    </source>
</evidence>
<keyword evidence="9" id="KW-0648">Protein biosynthesis</keyword>
<dbReference type="RefSeq" id="WP_305023976.1">
    <property type="nucleotide sequence ID" value="NZ_JAUQTB010000004.1"/>
</dbReference>
<dbReference type="PROSITE" id="PS50862">
    <property type="entry name" value="AA_TRNA_LIGASE_II"/>
    <property type="match status" value="1"/>
</dbReference>
<proteinExistence type="inferred from homology"/>
<dbReference type="InterPro" id="IPR042103">
    <property type="entry name" value="SerRS_1_N_sf"/>
</dbReference>
<evidence type="ECO:0000256" key="13">
    <source>
        <dbReference type="ARBA" id="ARBA00048823"/>
    </source>
</evidence>
<comment type="caution">
    <text evidence="17">The sequence shown here is derived from an EMBL/GenBank/DDBJ whole genome shotgun (WGS) entry which is preliminary data.</text>
</comment>
<evidence type="ECO:0000313" key="17">
    <source>
        <dbReference type="EMBL" id="MDO7906781.1"/>
    </source>
</evidence>
<dbReference type="PRINTS" id="PR00981">
    <property type="entry name" value="TRNASYNTHSER"/>
</dbReference>
<evidence type="ECO:0000256" key="15">
    <source>
        <dbReference type="SAM" id="Coils"/>
    </source>
</evidence>
<dbReference type="InterPro" id="IPR010978">
    <property type="entry name" value="tRNA-bd_arm"/>
</dbReference>
<dbReference type="Pfam" id="PF02403">
    <property type="entry name" value="Seryl_tRNA_N"/>
    <property type="match status" value="1"/>
</dbReference>
<dbReference type="Gene3D" id="1.10.287.40">
    <property type="entry name" value="Serine-tRNA synthetase, tRNA binding domain"/>
    <property type="match status" value="1"/>
</dbReference>
<evidence type="ECO:0000256" key="2">
    <source>
        <dbReference type="ARBA" id="ARBA00005045"/>
    </source>
</evidence>
<dbReference type="InterPro" id="IPR006195">
    <property type="entry name" value="aa-tRNA-synth_II"/>
</dbReference>
<keyword evidence="6 17" id="KW-0436">Ligase</keyword>
<dbReference type="SUPFAM" id="SSF46589">
    <property type="entry name" value="tRNA-binding arm"/>
    <property type="match status" value="1"/>
</dbReference>
<protein>
    <recommendedName>
        <fullName evidence="11 14">Serine--tRNA ligase</fullName>
        <ecNumber evidence="4 14">6.1.1.11</ecNumber>
    </recommendedName>
</protein>
<dbReference type="PIRSF" id="PIRSF001529">
    <property type="entry name" value="Ser-tRNA-synth_IIa"/>
    <property type="match status" value="1"/>
</dbReference>
<accession>A0ABT9CC00</accession>
<evidence type="ECO:0000256" key="14">
    <source>
        <dbReference type="NCBIfam" id="TIGR00414"/>
    </source>
</evidence>
<evidence type="ECO:0000256" key="11">
    <source>
        <dbReference type="ARBA" id="ARBA00039158"/>
    </source>
</evidence>
<dbReference type="Pfam" id="PF00587">
    <property type="entry name" value="tRNA-synt_2b"/>
    <property type="match status" value="1"/>
</dbReference>
<dbReference type="GO" id="GO:0004828">
    <property type="term" value="F:serine-tRNA ligase activity"/>
    <property type="evidence" value="ECO:0007669"/>
    <property type="project" value="UniProtKB-EC"/>
</dbReference>
<evidence type="ECO:0000256" key="4">
    <source>
        <dbReference type="ARBA" id="ARBA00012840"/>
    </source>
</evidence>
<dbReference type="SUPFAM" id="SSF55681">
    <property type="entry name" value="Class II aaRS and biotin synthetases"/>
    <property type="match status" value="1"/>
</dbReference>
<dbReference type="PANTHER" id="PTHR43697">
    <property type="entry name" value="SERYL-TRNA SYNTHETASE"/>
    <property type="match status" value="1"/>
</dbReference>
<comment type="catalytic activity">
    <reaction evidence="12">
        <text>tRNA(Sec) + L-serine + ATP = L-seryl-tRNA(Sec) + AMP + diphosphate + H(+)</text>
        <dbReference type="Rhea" id="RHEA:42580"/>
        <dbReference type="Rhea" id="RHEA-COMP:9742"/>
        <dbReference type="Rhea" id="RHEA-COMP:10128"/>
        <dbReference type="ChEBI" id="CHEBI:15378"/>
        <dbReference type="ChEBI" id="CHEBI:30616"/>
        <dbReference type="ChEBI" id="CHEBI:33019"/>
        <dbReference type="ChEBI" id="CHEBI:33384"/>
        <dbReference type="ChEBI" id="CHEBI:78442"/>
        <dbReference type="ChEBI" id="CHEBI:78533"/>
        <dbReference type="ChEBI" id="CHEBI:456215"/>
        <dbReference type="EC" id="6.1.1.11"/>
    </reaction>
</comment>
<evidence type="ECO:0000256" key="1">
    <source>
        <dbReference type="ARBA" id="ARBA00004496"/>
    </source>
</evidence>
<evidence type="ECO:0000256" key="7">
    <source>
        <dbReference type="ARBA" id="ARBA00022741"/>
    </source>
</evidence>
<evidence type="ECO:0000256" key="10">
    <source>
        <dbReference type="ARBA" id="ARBA00023146"/>
    </source>
</evidence>
<feature type="coiled-coil region" evidence="15">
    <location>
        <begin position="72"/>
        <end position="99"/>
    </location>
</feature>
<dbReference type="PANTHER" id="PTHR43697:SF1">
    <property type="entry name" value="SERINE--TRNA LIGASE"/>
    <property type="match status" value="1"/>
</dbReference>
<organism evidence="17 18">
    <name type="scientific">Paenibacillus lacisoli</name>
    <dbReference type="NCBI Taxonomy" id="3064525"/>
    <lineage>
        <taxon>Bacteria</taxon>
        <taxon>Bacillati</taxon>
        <taxon>Bacillota</taxon>
        <taxon>Bacilli</taxon>
        <taxon>Bacillales</taxon>
        <taxon>Paenibacillaceae</taxon>
        <taxon>Paenibacillus</taxon>
    </lineage>
</organism>
<evidence type="ECO:0000256" key="3">
    <source>
        <dbReference type="ARBA" id="ARBA00010728"/>
    </source>
</evidence>
<evidence type="ECO:0000256" key="9">
    <source>
        <dbReference type="ARBA" id="ARBA00022917"/>
    </source>
</evidence>
<keyword evidence="5" id="KW-0963">Cytoplasm</keyword>
<keyword evidence="7" id="KW-0547">Nucleotide-binding</keyword>
<dbReference type="InterPro" id="IPR033729">
    <property type="entry name" value="SerRS_core"/>
</dbReference>
<comment type="catalytic activity">
    <reaction evidence="13">
        <text>tRNA(Ser) + L-serine + ATP = L-seryl-tRNA(Ser) + AMP + diphosphate + H(+)</text>
        <dbReference type="Rhea" id="RHEA:12292"/>
        <dbReference type="Rhea" id="RHEA-COMP:9669"/>
        <dbReference type="Rhea" id="RHEA-COMP:9703"/>
        <dbReference type="ChEBI" id="CHEBI:15378"/>
        <dbReference type="ChEBI" id="CHEBI:30616"/>
        <dbReference type="ChEBI" id="CHEBI:33019"/>
        <dbReference type="ChEBI" id="CHEBI:33384"/>
        <dbReference type="ChEBI" id="CHEBI:78442"/>
        <dbReference type="ChEBI" id="CHEBI:78533"/>
        <dbReference type="ChEBI" id="CHEBI:456215"/>
        <dbReference type="EC" id="6.1.1.11"/>
    </reaction>
</comment>
<dbReference type="CDD" id="cd00770">
    <property type="entry name" value="SerRS_core"/>
    <property type="match status" value="1"/>
</dbReference>